<proteinExistence type="predicted"/>
<comment type="caution">
    <text evidence="3">The sequence shown here is derived from an EMBL/GenBank/DDBJ whole genome shotgun (WGS) entry which is preliminary data.</text>
</comment>
<dbReference type="Pfam" id="PF13424">
    <property type="entry name" value="TPR_12"/>
    <property type="match status" value="3"/>
</dbReference>
<dbReference type="PANTHER" id="PTHR46082:SF6">
    <property type="entry name" value="AAA+ ATPASE DOMAIN-CONTAINING PROTEIN-RELATED"/>
    <property type="match status" value="1"/>
</dbReference>
<dbReference type="EMBL" id="JAAQPF010000308">
    <property type="protein sequence ID" value="KAF5707003.1"/>
    <property type="molecule type" value="Genomic_DNA"/>
</dbReference>
<dbReference type="InterPro" id="IPR011990">
    <property type="entry name" value="TPR-like_helical_dom_sf"/>
</dbReference>
<name>A0A8H5Y6V2_9HYPO</name>
<dbReference type="AlphaFoldDB" id="A0A8H5Y6V2"/>
<organism evidence="3 4">
    <name type="scientific">Fusarium globosum</name>
    <dbReference type="NCBI Taxonomy" id="78864"/>
    <lineage>
        <taxon>Eukaryota</taxon>
        <taxon>Fungi</taxon>
        <taxon>Dikarya</taxon>
        <taxon>Ascomycota</taxon>
        <taxon>Pezizomycotina</taxon>
        <taxon>Sordariomycetes</taxon>
        <taxon>Hypocreomycetidae</taxon>
        <taxon>Hypocreales</taxon>
        <taxon>Nectriaceae</taxon>
        <taxon>Fusarium</taxon>
        <taxon>Fusarium fujikuroi species complex</taxon>
    </lineage>
</organism>
<evidence type="ECO:0000259" key="2">
    <source>
        <dbReference type="Pfam" id="PF14420"/>
    </source>
</evidence>
<evidence type="ECO:0000313" key="3">
    <source>
        <dbReference type="EMBL" id="KAF5707003.1"/>
    </source>
</evidence>
<reference evidence="3 4" key="1">
    <citation type="submission" date="2020-05" db="EMBL/GenBank/DDBJ databases">
        <title>Identification and distribution of gene clusters putatively required for synthesis of sphingolipid metabolism inhibitors in phylogenetically diverse species of the filamentous fungus Fusarium.</title>
        <authorList>
            <person name="Kim H.-S."/>
            <person name="Busman M."/>
            <person name="Brown D.W."/>
            <person name="Divon H."/>
            <person name="Uhlig S."/>
            <person name="Proctor R.H."/>
        </authorList>
    </citation>
    <scope>NUCLEOTIDE SEQUENCE [LARGE SCALE GENOMIC DNA]</scope>
    <source>
        <strain evidence="3 4">NRRL 26131</strain>
    </source>
</reference>
<feature type="region of interest" description="Disordered" evidence="1">
    <location>
        <begin position="83"/>
        <end position="104"/>
    </location>
</feature>
<dbReference type="Proteomes" id="UP000532311">
    <property type="component" value="Unassembled WGS sequence"/>
</dbReference>
<dbReference type="InterPro" id="IPR025676">
    <property type="entry name" value="Clr5_dom"/>
</dbReference>
<evidence type="ECO:0000313" key="4">
    <source>
        <dbReference type="Proteomes" id="UP000532311"/>
    </source>
</evidence>
<dbReference type="PANTHER" id="PTHR46082">
    <property type="entry name" value="ATP/GTP-BINDING PROTEIN-RELATED"/>
    <property type="match status" value="1"/>
</dbReference>
<dbReference type="Pfam" id="PF14420">
    <property type="entry name" value="Clr5"/>
    <property type="match status" value="1"/>
</dbReference>
<keyword evidence="4" id="KW-1185">Reference proteome</keyword>
<dbReference type="Pfam" id="PF13374">
    <property type="entry name" value="TPR_10"/>
    <property type="match status" value="1"/>
</dbReference>
<protein>
    <submittedName>
        <fullName evidence="3">Kinesin light chain 2</fullName>
    </submittedName>
</protein>
<evidence type="ECO:0000256" key="1">
    <source>
        <dbReference type="SAM" id="MobiDB-lite"/>
    </source>
</evidence>
<feature type="domain" description="Clr5" evidence="2">
    <location>
        <begin position="107"/>
        <end position="159"/>
    </location>
</feature>
<sequence length="644" mass="72337">MDPWFTTPNDFSGYHNFGHPFPDTHLPPSFEIPAPHEQALDGQFVADQSHSHAPPNPFSDVSIQELQNASSSDHMNGLGAAAAQITPTPTPGPPRKSRKKKAPTLRDEDFEPFKDRILELYETKKLSLEKVKSMIEEEFGFTAQTRQYQTRITKWGKDKNIKKAEMTAIARKHQQREILETDKRKLRFTVRGREVDAGKIDRWMDRNNVPRNDLYAPSPAASTPSAVDCRTISERGSLAHSPALSEMSLTFSTGGITPVAQSPMASSPALSVRGIIQDRGSTFTGQSPAPFYRALPSQLPASIPSATSPVRPSSNSTLAPQQYRYVQADEDRLRSELSVAETLFGFEHVETLHILTMLSVVLIKQGRYKSAEEMIRRAVTGYQKTVGSDDIRNLEALELLGQVLSYQGFYRQASKLLEELLETKKVALGDEHRSTVSCMVLLSRVYWNQRQWGKAALLSERVLEISKRIWGEANDGTQTSMAGLGYAYMHLGRLEESKQLIGQALKLRKNIFGEEHPGTLSIMSHLQALYSRQSDWGQAEVVTMQAVNICMRKFGEEHPRTLAAKSELVHIYLGLGQLGKTEETAEQVLEIQKRVLGENHPHTLQTTRKLMYVYEKQNKHGKAEELGRYIQKMKEGGRVGIELR</sequence>
<dbReference type="InterPro" id="IPR053137">
    <property type="entry name" value="NLR-like"/>
</dbReference>
<dbReference type="Gene3D" id="1.25.40.10">
    <property type="entry name" value="Tetratricopeptide repeat domain"/>
    <property type="match status" value="2"/>
</dbReference>
<dbReference type="SUPFAM" id="SSF48452">
    <property type="entry name" value="TPR-like"/>
    <property type="match status" value="3"/>
</dbReference>
<gene>
    <name evidence="3" type="ORF">FGLOB1_7154</name>
</gene>
<accession>A0A8H5Y6V2</accession>